<dbReference type="InterPro" id="IPR003439">
    <property type="entry name" value="ABC_transporter-like_ATP-bd"/>
</dbReference>
<dbReference type="Gene3D" id="1.20.1560.10">
    <property type="entry name" value="ABC transporter type 1, transmembrane domain"/>
    <property type="match status" value="2"/>
</dbReference>
<comment type="similarity">
    <text evidence="2">Belongs to the ABC transporter superfamily. ABCB family. Mitochondrial peptide exporter (TC 3.A.1.212) subfamily.</text>
</comment>
<dbReference type="CDD" id="cd18577">
    <property type="entry name" value="ABC_6TM_Pgp_ABCB1_D1_like"/>
    <property type="match status" value="1"/>
</dbReference>
<feature type="transmembrane region" description="Helical" evidence="9">
    <location>
        <begin position="156"/>
        <end position="176"/>
    </location>
</feature>
<dbReference type="SMART" id="SM00382">
    <property type="entry name" value="AAA"/>
    <property type="match status" value="2"/>
</dbReference>
<dbReference type="GO" id="GO:0015421">
    <property type="term" value="F:ABC-type oligopeptide transporter activity"/>
    <property type="evidence" value="ECO:0007669"/>
    <property type="project" value="TreeGrafter"/>
</dbReference>
<feature type="domain" description="ABC transmembrane type-1" evidence="11">
    <location>
        <begin position="903"/>
        <end position="1188"/>
    </location>
</feature>
<feature type="compositionally biased region" description="Low complexity" evidence="8">
    <location>
        <begin position="321"/>
        <end position="335"/>
    </location>
</feature>
<dbReference type="FunFam" id="3.40.50.300:FF:000218">
    <property type="entry name" value="Multidrug ABC transporter ATP-binding protein"/>
    <property type="match status" value="1"/>
</dbReference>
<evidence type="ECO:0000256" key="9">
    <source>
        <dbReference type="SAM" id="Phobius"/>
    </source>
</evidence>
<keyword evidence="13" id="KW-1185">Reference proteome</keyword>
<dbReference type="PROSITE" id="PS00211">
    <property type="entry name" value="ABC_TRANSPORTER_1"/>
    <property type="match status" value="2"/>
</dbReference>
<reference evidence="13" key="2">
    <citation type="submission" date="2015-01" db="EMBL/GenBank/DDBJ databases">
        <title>Evolutionary Origins and Diversification of the Mycorrhizal Mutualists.</title>
        <authorList>
            <consortium name="DOE Joint Genome Institute"/>
            <consortium name="Mycorrhizal Genomics Consortium"/>
            <person name="Kohler A."/>
            <person name="Kuo A."/>
            <person name="Nagy L.G."/>
            <person name="Floudas D."/>
            <person name="Copeland A."/>
            <person name="Barry K.W."/>
            <person name="Cichocki N."/>
            <person name="Veneault-Fourrey C."/>
            <person name="LaButti K."/>
            <person name="Lindquist E.A."/>
            <person name="Lipzen A."/>
            <person name="Lundell T."/>
            <person name="Morin E."/>
            <person name="Murat C."/>
            <person name="Riley R."/>
            <person name="Ohm R."/>
            <person name="Sun H."/>
            <person name="Tunlid A."/>
            <person name="Henrissat B."/>
            <person name="Grigoriev I.V."/>
            <person name="Hibbett D.S."/>
            <person name="Martin F."/>
        </authorList>
    </citation>
    <scope>NUCLEOTIDE SEQUENCE [LARGE SCALE GENOMIC DNA]</scope>
    <source>
        <strain evidence="13">MUT 4182</strain>
    </source>
</reference>
<dbReference type="PROSITE" id="PS50929">
    <property type="entry name" value="ABC_TM1F"/>
    <property type="match status" value="2"/>
</dbReference>
<dbReference type="OrthoDB" id="6500128at2759"/>
<evidence type="ECO:0000256" key="4">
    <source>
        <dbReference type="ARBA" id="ARBA00022741"/>
    </source>
</evidence>
<feature type="compositionally biased region" description="Low complexity" evidence="8">
    <location>
        <begin position="704"/>
        <end position="715"/>
    </location>
</feature>
<dbReference type="Proteomes" id="UP000054248">
    <property type="component" value="Unassembled WGS sequence"/>
</dbReference>
<feature type="domain" description="ABC transmembrane type-1" evidence="11">
    <location>
        <begin position="1"/>
        <end position="293"/>
    </location>
</feature>
<feature type="region of interest" description="Disordered" evidence="8">
    <location>
        <begin position="309"/>
        <end position="345"/>
    </location>
</feature>
<organism evidence="12 13">
    <name type="scientific">Tulasnella calospora MUT 4182</name>
    <dbReference type="NCBI Taxonomy" id="1051891"/>
    <lineage>
        <taxon>Eukaryota</taxon>
        <taxon>Fungi</taxon>
        <taxon>Dikarya</taxon>
        <taxon>Basidiomycota</taxon>
        <taxon>Agaricomycotina</taxon>
        <taxon>Agaricomycetes</taxon>
        <taxon>Cantharellales</taxon>
        <taxon>Tulasnellaceae</taxon>
        <taxon>Tulasnella</taxon>
    </lineage>
</organism>
<evidence type="ECO:0000256" key="6">
    <source>
        <dbReference type="ARBA" id="ARBA00022989"/>
    </source>
</evidence>
<dbReference type="InterPro" id="IPR017871">
    <property type="entry name" value="ABC_transporter-like_CS"/>
</dbReference>
<sequence length="1466" mass="159971">MTRVIGQVFDALAKFPFSEEPPEQAKKRLLHDVGIAAIELIALAAGTLLMSSIMASLWMWVGERNVLRLRKAIYDSVTRRPMHWFDLKMGQGAGDADKAGDGGAGGMVTKFTSETDDVRMASSLNTGMLVQYVTTFITCLVLALIVSWALTLVILSSIPLLVFVQGLSQSFTIPLYNAERSQSAAAGTHIERTVRNIPTVKAFNAQQKEQNKVNHLLEVARQAYRRCCVAWGLTSGMMQFILWAMFVQGFWFGSKLVREGKLTPGQVMAVFWACLVASSNLQLCVPLLVVLTKGKAAMSNLDTLIHAPTPPAPSTQIPTKSLMSPTTPRTPLSTRKSFPHLRSRNSGNQEMTRIIPSGKAHGAFSLHNIRFAYPSRPDVPILNVEEIYLPSAETTFVVGGSGSGKSTVSHLLLRLYQPASGTILFDDRDIRYLDEKYVRSHVAAVAQTCVLFDMSVHDNVAIGVAGGGMRRPQDVTREEVERVCRAGLMHEFIRDLPDGYETKLGTAGASLSGGQRQRLAIARALLRDPTVLILDEATSALDATSRVLVFEAIKAHRKNRTTIVITHDLSQITPEDFVYVMKDGVVVEQGYRSALEVKSSAAKKGGEGEFRRMLDAQFESGGFPTKGDAELGLEDASIHDSDWEEIESDEDDGLPMPSVRNSKHVSITNAVIASFKHFSGLGKRESKSARRASRKSILATSVDSAASGRASHGAGAPKWMFDAVADLAVPKSSAAIQQAVHARRASKFEVSTLPFNTAGRPRRSFQLPRVGPSTTTAQQQQHPQEDDEDDYQPRPSLQFEPMSPTAPQGSGWPRATKGAGRDEYDDEFGLEDDDEFEKEKDAIKASGDAAGARRRNYDLALRGVKVATPEDAESNKDVQPPLPTLFGITKRFFPTLPNKFLVLFGVLICMVNGALTPIFSIGLSNLMVLTGSGATDTRALTLWGVGVLVISFADGCASGFKFFIMETGAMTWVTSLRKNAYETVLRQDKQWFDDEKHSAEKVVQIIVKDGDDARMLVSTVLAQMAVVASMLGVGLIWALVRGWQLTLVGFAIGPVFALAMMGQSTLMARYELSSKRTREEVSKQYFEAVSNVRAIRSMALEQVFDAQYEKSCQAALKAGVTGAMVAGTGYGVANALVYIAEAVLFYVGAVLLAKGLYSYLQLIETLNLVVFTVSIAAQIMTFVPRIAKANQAAADFDTILSCTQPTNESHGQWRFPIQGNLSFEHVDFAYPNRSDVPVLKDVNFTVKEGECVAIVGPSGSGKSTLAALLQRLYEPATGSIRIGQFAINDADIVWLRSQIAVVSQQPALFDASIKDNILYGHDADSISFDEVQRAARDANVDDFIESLPDGYDTMLGENASLISGGQAQRIQLARALVNGKANILLLDEFTSALDVTNQEALMSTVMKIKEDRTTIIVTHKLPVMRRCDRVIVVLNGEIVEQGTYDSLMANRSHFWNMATAGDLANE</sequence>
<protein>
    <recommendedName>
        <fullName evidence="14">P-loop containing nucleoside triphosphate hydrolase protein</fullName>
    </recommendedName>
</protein>
<evidence type="ECO:0000259" key="10">
    <source>
        <dbReference type="PROSITE" id="PS50893"/>
    </source>
</evidence>
<dbReference type="GO" id="GO:0005524">
    <property type="term" value="F:ATP binding"/>
    <property type="evidence" value="ECO:0007669"/>
    <property type="project" value="UniProtKB-KW"/>
</dbReference>
<dbReference type="SUPFAM" id="SSF90123">
    <property type="entry name" value="ABC transporter transmembrane region"/>
    <property type="match status" value="2"/>
</dbReference>
<feature type="transmembrane region" description="Helical" evidence="9">
    <location>
        <begin position="900"/>
        <end position="922"/>
    </location>
</feature>
<dbReference type="PROSITE" id="PS50893">
    <property type="entry name" value="ABC_TRANSPORTER_2"/>
    <property type="match status" value="2"/>
</dbReference>
<evidence type="ECO:0000256" key="1">
    <source>
        <dbReference type="ARBA" id="ARBA00004141"/>
    </source>
</evidence>
<evidence type="ECO:0008006" key="14">
    <source>
        <dbReference type="Google" id="ProtNLM"/>
    </source>
</evidence>
<accession>A0A0C3M8R4</accession>
<keyword evidence="6 9" id="KW-1133">Transmembrane helix</keyword>
<comment type="subcellular location">
    <subcellularLocation>
        <location evidence="1">Membrane</location>
        <topology evidence="1">Multi-pass membrane protein</topology>
    </subcellularLocation>
</comment>
<feature type="transmembrane region" description="Helical" evidence="9">
    <location>
        <begin position="35"/>
        <end position="61"/>
    </location>
</feature>
<name>A0A0C3M8R4_9AGAM</name>
<reference evidence="12 13" key="1">
    <citation type="submission" date="2014-04" db="EMBL/GenBank/DDBJ databases">
        <authorList>
            <consortium name="DOE Joint Genome Institute"/>
            <person name="Kuo A."/>
            <person name="Girlanda M."/>
            <person name="Perotto S."/>
            <person name="Kohler A."/>
            <person name="Nagy L.G."/>
            <person name="Floudas D."/>
            <person name="Copeland A."/>
            <person name="Barry K.W."/>
            <person name="Cichocki N."/>
            <person name="Veneault-Fourrey C."/>
            <person name="LaButti K."/>
            <person name="Lindquist E.A."/>
            <person name="Lipzen A."/>
            <person name="Lundell T."/>
            <person name="Morin E."/>
            <person name="Murat C."/>
            <person name="Sun H."/>
            <person name="Tunlid A."/>
            <person name="Henrissat B."/>
            <person name="Grigoriev I.V."/>
            <person name="Hibbett D.S."/>
            <person name="Martin F."/>
            <person name="Nordberg H.P."/>
            <person name="Cantor M.N."/>
            <person name="Hua S.X."/>
        </authorList>
    </citation>
    <scope>NUCLEOTIDE SEQUENCE [LARGE SCALE GENOMIC DNA]</scope>
    <source>
        <strain evidence="12 13">MUT 4182</strain>
    </source>
</reference>
<feature type="transmembrane region" description="Helical" evidence="9">
    <location>
        <begin position="1159"/>
        <end position="1183"/>
    </location>
</feature>
<feature type="transmembrane region" description="Helical" evidence="9">
    <location>
        <begin position="270"/>
        <end position="291"/>
    </location>
</feature>
<dbReference type="InterPro" id="IPR027417">
    <property type="entry name" value="P-loop_NTPase"/>
</dbReference>
<evidence type="ECO:0000256" key="7">
    <source>
        <dbReference type="ARBA" id="ARBA00023136"/>
    </source>
</evidence>
<dbReference type="InterPro" id="IPR039421">
    <property type="entry name" value="Type_1_exporter"/>
</dbReference>
<keyword evidence="4" id="KW-0547">Nucleotide-binding</keyword>
<dbReference type="PANTHER" id="PTHR43394:SF15">
    <property type="entry name" value="ALPHA-FACTOR-TRANSPORTING ATPASE"/>
    <property type="match status" value="1"/>
</dbReference>
<keyword evidence="7 9" id="KW-0472">Membrane</keyword>
<evidence type="ECO:0000313" key="13">
    <source>
        <dbReference type="Proteomes" id="UP000054248"/>
    </source>
</evidence>
<dbReference type="InterPro" id="IPR003593">
    <property type="entry name" value="AAA+_ATPase"/>
</dbReference>
<dbReference type="Pfam" id="PF00664">
    <property type="entry name" value="ABC_membrane"/>
    <property type="match status" value="2"/>
</dbReference>
<dbReference type="InterPro" id="IPR011527">
    <property type="entry name" value="ABC1_TM_dom"/>
</dbReference>
<evidence type="ECO:0000256" key="5">
    <source>
        <dbReference type="ARBA" id="ARBA00022840"/>
    </source>
</evidence>
<feature type="region of interest" description="Disordered" evidence="8">
    <location>
        <begin position="753"/>
        <end position="849"/>
    </location>
</feature>
<dbReference type="Gene3D" id="3.40.50.300">
    <property type="entry name" value="P-loop containing nucleotide triphosphate hydrolases"/>
    <property type="match status" value="2"/>
</dbReference>
<dbReference type="GO" id="GO:0005743">
    <property type="term" value="C:mitochondrial inner membrane"/>
    <property type="evidence" value="ECO:0007669"/>
    <property type="project" value="TreeGrafter"/>
</dbReference>
<dbReference type="InterPro" id="IPR036640">
    <property type="entry name" value="ABC1_TM_sf"/>
</dbReference>
<dbReference type="GO" id="GO:0016887">
    <property type="term" value="F:ATP hydrolysis activity"/>
    <property type="evidence" value="ECO:0007669"/>
    <property type="project" value="InterPro"/>
</dbReference>
<keyword evidence="5" id="KW-0067">ATP-binding</keyword>
<feature type="transmembrane region" description="Helical" evidence="9">
    <location>
        <begin position="1132"/>
        <end position="1153"/>
    </location>
</feature>
<evidence type="ECO:0000256" key="8">
    <source>
        <dbReference type="SAM" id="MobiDB-lite"/>
    </source>
</evidence>
<feature type="transmembrane region" description="Helical" evidence="9">
    <location>
        <begin position="1045"/>
        <end position="1068"/>
    </location>
</feature>
<dbReference type="FunFam" id="3.40.50.300:FF:001471">
    <property type="entry name" value="P-loop containing nucleoside triphosphate hydrolase protein"/>
    <property type="match status" value="1"/>
</dbReference>
<dbReference type="Pfam" id="PF00005">
    <property type="entry name" value="ABC_tran"/>
    <property type="match status" value="2"/>
</dbReference>
<dbReference type="SUPFAM" id="SSF52540">
    <property type="entry name" value="P-loop containing nucleoside triphosphate hydrolases"/>
    <property type="match status" value="2"/>
</dbReference>
<feature type="transmembrane region" description="Helical" evidence="9">
    <location>
        <begin position="228"/>
        <end position="250"/>
    </location>
</feature>
<feature type="region of interest" description="Disordered" evidence="8">
    <location>
        <begin position="683"/>
        <end position="715"/>
    </location>
</feature>
<feature type="transmembrane region" description="Helical" evidence="9">
    <location>
        <begin position="1015"/>
        <end position="1039"/>
    </location>
</feature>
<feature type="transmembrane region" description="Helical" evidence="9">
    <location>
        <begin position="942"/>
        <end position="964"/>
    </location>
</feature>
<gene>
    <name evidence="12" type="ORF">M407DRAFT_225395</name>
</gene>
<dbReference type="HOGENOM" id="CLU_000604_17_2_1"/>
<evidence type="ECO:0000259" key="11">
    <source>
        <dbReference type="PROSITE" id="PS50929"/>
    </source>
</evidence>
<feature type="domain" description="ABC transporter" evidence="10">
    <location>
        <begin position="364"/>
        <end position="608"/>
    </location>
</feature>
<keyword evidence="3 9" id="KW-0812">Transmembrane</keyword>
<dbReference type="GO" id="GO:0090374">
    <property type="term" value="P:oligopeptide export from mitochondrion"/>
    <property type="evidence" value="ECO:0007669"/>
    <property type="project" value="TreeGrafter"/>
</dbReference>
<feature type="compositionally biased region" description="Acidic residues" evidence="8">
    <location>
        <begin position="823"/>
        <end position="836"/>
    </location>
</feature>
<evidence type="ECO:0000256" key="2">
    <source>
        <dbReference type="ARBA" id="ARBA00005580"/>
    </source>
</evidence>
<proteinExistence type="inferred from homology"/>
<dbReference type="STRING" id="1051891.A0A0C3M8R4"/>
<evidence type="ECO:0000313" key="12">
    <source>
        <dbReference type="EMBL" id="KIO30112.1"/>
    </source>
</evidence>
<dbReference type="PANTHER" id="PTHR43394">
    <property type="entry name" value="ATP-DEPENDENT PERMEASE MDL1, MITOCHONDRIAL"/>
    <property type="match status" value="1"/>
</dbReference>
<dbReference type="CDD" id="cd18578">
    <property type="entry name" value="ABC_6TM_Pgp_ABCB1_D2_like"/>
    <property type="match status" value="1"/>
</dbReference>
<evidence type="ECO:0000256" key="3">
    <source>
        <dbReference type="ARBA" id="ARBA00022692"/>
    </source>
</evidence>
<dbReference type="EMBL" id="KN822975">
    <property type="protein sequence ID" value="KIO30112.1"/>
    <property type="molecule type" value="Genomic_DNA"/>
</dbReference>
<feature type="domain" description="ABC transporter" evidence="10">
    <location>
        <begin position="1221"/>
        <end position="1460"/>
    </location>
</feature>
<feature type="transmembrane region" description="Helical" evidence="9">
    <location>
        <begin position="129"/>
        <end position="150"/>
    </location>
</feature>